<feature type="region of interest" description="Disordered" evidence="5">
    <location>
        <begin position="160"/>
        <end position="179"/>
    </location>
</feature>
<comment type="caution">
    <text evidence="7">The sequence shown here is derived from an EMBL/GenBank/DDBJ whole genome shotgun (WGS) entry which is preliminary data.</text>
</comment>
<feature type="compositionally biased region" description="Basic and acidic residues" evidence="5">
    <location>
        <begin position="892"/>
        <end position="901"/>
    </location>
</feature>
<sequence length="1475" mass="168077">MYEIDFPADMSVHPVFKTKDLTTYFEPLEHRDPYLELLLTSSQLQLDTSSIHLRRAPTDLPAPPIIPPGFMDPPAREVRTESISNIVMDECTTTTDGPSCRYLVHWNGRSTYDDTWIFVAELDRLTLDLQQQLIHLHFSEMNVFQSGRIDGDRSHDRVRWRRSGHHSAGPIVDGVEEPKDASTLSAKQLSDLKEARKKDKKALYFIYQSVDEVIFERIASAKTSKEAWDTLHTAYRGEDKVKLVRLQTLRCEFDTIKMKDSESIEEFFNRVVALTNKMLVNGEAVENKKVIEKILRSLPRKFENVVVTIEESKDLSTLTLESLMGSLQSHELRMKQYETIPVEQAFQTQLSMKGGNRGRGRSSYRGRGGRSDGDRGKQLQHDSQNRGEGSNRGRGRGRPLSQIQCFNCQKFGHTTKFCWKKHPEEGKESTFMHEKVNEDRGDMFLTSDGNESCINDVWYIDSGCSNHMSGNRELFKSLDESIQKEVRTGDDKRLQVKGSGVVSVKTKKGTKTIPDVYFVSGLKHNLISVGQLLKRGHDVHFKKDACEIRDRDRILVGKVDMTPNKMFPIKFGGDSLNCLSAVVDDKSMLWHHRFGHLNFGALTEMGRSQLVRGLPVVEKTEKLCEGCIFGKHSRSSFPKDGAWRASRPLQLVHSDVCGPMRTTSIGGSRYILTFTDDFSKQTWVYFLQEKSEVFGYFQQFKAMVERQSGHKLKALRTDRGGEYLSNEFREYLKKTGIWHQLTTRYTPQQNGVAERKNRTIMEAARSMINAMGMPDSYWAEAVATAVYLQNRSVTKSLTGMTPYEAWSGIKPGVSHLKVFGCVAYSHVPAKMRGKLDEKSEKCIFVGYSEQSKAYKLYNPVKKNTIISRDVVFDEKAKWDWSEKGKSTIPVRIGEEGEKDSPENENEEVQAPEEDRSPVHMLSPGSSSSSSGVSVTPERKTKSLQEIYDRSQNVLNDEWADFALFVDADPVEFVEAVQNEKWRKAMDQEIQSILKNDTWELSELPKGHNSIGVKWIYKTKLNERGEVEKNKARLVVKGYKQKYGYDYNEVFAPVIRLETIRLVLALAAQHDWEVHQMDVKSAFLNGVLNEEVYIDQPPGYVKKGDENKVCRLKRALYGLKQAPRAWYGRIDSYFEKIGFRKCPYEHTLYIKEEGGKFLFVCLYVDDLIFTGNSESLCEDFKKMMTKEFEMSDLGHAHYFLGIEVKYGVGKISISQTKYAAEILTRFRMENAVPISTPMEFGLKLSKDGDEKTVDSSLFRSLVGSLMYLTATRPDIMFVVSLISRFMENPKQSHWEAGKRILRYLGGTLDHGILYEKVENYQLVGFSDSDWGGSFDDSKSTSGCVFSIGSGVISWQSKKQKVVALSTAEAEYNALTIAGCQTVWLRMILEDLMLSQRSPTKLNCDNQAAIALTKNPMFHGRVKHVRMKYHFIRELVKNGEVEVIFCSTKDQAADIFTKALKPADFCKIKEKIGVMQV</sequence>
<dbReference type="InterPro" id="IPR043502">
    <property type="entry name" value="DNA/RNA_pol_sf"/>
</dbReference>
<organism evidence="7 8">
    <name type="scientific">Platanthera zijinensis</name>
    <dbReference type="NCBI Taxonomy" id="2320716"/>
    <lineage>
        <taxon>Eukaryota</taxon>
        <taxon>Viridiplantae</taxon>
        <taxon>Streptophyta</taxon>
        <taxon>Embryophyta</taxon>
        <taxon>Tracheophyta</taxon>
        <taxon>Spermatophyta</taxon>
        <taxon>Magnoliopsida</taxon>
        <taxon>Liliopsida</taxon>
        <taxon>Asparagales</taxon>
        <taxon>Orchidaceae</taxon>
        <taxon>Orchidoideae</taxon>
        <taxon>Orchideae</taxon>
        <taxon>Orchidinae</taxon>
        <taxon>Platanthera</taxon>
    </lineage>
</organism>
<dbReference type="GO" id="GO:0008270">
    <property type="term" value="F:zinc ion binding"/>
    <property type="evidence" value="ECO:0007669"/>
    <property type="project" value="InterPro"/>
</dbReference>
<dbReference type="Pfam" id="PF00665">
    <property type="entry name" value="rve"/>
    <property type="match status" value="1"/>
</dbReference>
<evidence type="ECO:0000256" key="4">
    <source>
        <dbReference type="ARBA" id="ARBA00022801"/>
    </source>
</evidence>
<dbReference type="InterPro" id="IPR025724">
    <property type="entry name" value="GAG-pre-integrase_dom"/>
</dbReference>
<dbReference type="PANTHER" id="PTHR42648">
    <property type="entry name" value="TRANSPOSASE, PUTATIVE-RELATED"/>
    <property type="match status" value="1"/>
</dbReference>
<dbReference type="GO" id="GO:0003676">
    <property type="term" value="F:nucleic acid binding"/>
    <property type="evidence" value="ECO:0007669"/>
    <property type="project" value="InterPro"/>
</dbReference>
<dbReference type="Pfam" id="PF07727">
    <property type="entry name" value="RVT_2"/>
    <property type="match status" value="1"/>
</dbReference>
<dbReference type="GO" id="GO:0004190">
    <property type="term" value="F:aspartic-type endopeptidase activity"/>
    <property type="evidence" value="ECO:0007669"/>
    <property type="project" value="UniProtKB-KW"/>
</dbReference>
<dbReference type="InterPro" id="IPR013103">
    <property type="entry name" value="RVT_2"/>
</dbReference>
<evidence type="ECO:0000313" key="8">
    <source>
        <dbReference type="Proteomes" id="UP001418222"/>
    </source>
</evidence>
<evidence type="ECO:0000256" key="5">
    <source>
        <dbReference type="SAM" id="MobiDB-lite"/>
    </source>
</evidence>
<evidence type="ECO:0000313" key="7">
    <source>
        <dbReference type="EMBL" id="KAK8913818.1"/>
    </source>
</evidence>
<keyword evidence="8" id="KW-1185">Reference proteome</keyword>
<dbReference type="InterPro" id="IPR057670">
    <property type="entry name" value="SH3_retrovirus"/>
</dbReference>
<evidence type="ECO:0000259" key="6">
    <source>
        <dbReference type="PROSITE" id="PS50994"/>
    </source>
</evidence>
<name>A0AAP0FSS8_9ASPA</name>
<feature type="region of interest" description="Disordered" evidence="5">
    <location>
        <begin position="889"/>
        <end position="940"/>
    </location>
</feature>
<dbReference type="SUPFAM" id="SSF53098">
    <property type="entry name" value="Ribonuclease H-like"/>
    <property type="match status" value="1"/>
</dbReference>
<dbReference type="Proteomes" id="UP001418222">
    <property type="component" value="Unassembled WGS sequence"/>
</dbReference>
<dbReference type="GO" id="GO:0006508">
    <property type="term" value="P:proteolysis"/>
    <property type="evidence" value="ECO:0007669"/>
    <property type="project" value="UniProtKB-KW"/>
</dbReference>
<dbReference type="InterPro" id="IPR039537">
    <property type="entry name" value="Retrotran_Ty1/copia-like"/>
</dbReference>
<dbReference type="InterPro" id="IPR054722">
    <property type="entry name" value="PolX-like_BBD"/>
</dbReference>
<keyword evidence="3" id="KW-0064">Aspartyl protease</keyword>
<dbReference type="EMBL" id="JBBWWQ010000021">
    <property type="protein sequence ID" value="KAK8913818.1"/>
    <property type="molecule type" value="Genomic_DNA"/>
</dbReference>
<evidence type="ECO:0000256" key="1">
    <source>
        <dbReference type="ARBA" id="ARBA00022670"/>
    </source>
</evidence>
<dbReference type="CDD" id="cd09272">
    <property type="entry name" value="RNase_HI_RT_Ty1"/>
    <property type="match status" value="1"/>
</dbReference>
<dbReference type="Pfam" id="PF22936">
    <property type="entry name" value="Pol_BBD"/>
    <property type="match status" value="1"/>
</dbReference>
<feature type="compositionally biased region" description="Basic and acidic residues" evidence="5">
    <location>
        <begin position="369"/>
        <end position="391"/>
    </location>
</feature>
<dbReference type="SUPFAM" id="SSF56672">
    <property type="entry name" value="DNA/RNA polymerases"/>
    <property type="match status" value="1"/>
</dbReference>
<dbReference type="PROSITE" id="PS50994">
    <property type="entry name" value="INTEGRASE"/>
    <property type="match status" value="1"/>
</dbReference>
<feature type="compositionally biased region" description="Basic residues" evidence="5">
    <location>
        <begin position="356"/>
        <end position="368"/>
    </location>
</feature>
<dbReference type="InterPro" id="IPR012337">
    <property type="entry name" value="RNaseH-like_sf"/>
</dbReference>
<feature type="compositionally biased region" description="Acidic residues" evidence="5">
    <location>
        <begin position="902"/>
        <end position="911"/>
    </location>
</feature>
<dbReference type="Pfam" id="PF13976">
    <property type="entry name" value="gag_pre-integrs"/>
    <property type="match status" value="1"/>
</dbReference>
<reference evidence="7 8" key="1">
    <citation type="journal article" date="2022" name="Nat. Plants">
        <title>Genomes of leafy and leafless Platanthera orchids illuminate the evolution of mycoheterotrophy.</title>
        <authorList>
            <person name="Li M.H."/>
            <person name="Liu K.W."/>
            <person name="Li Z."/>
            <person name="Lu H.C."/>
            <person name="Ye Q.L."/>
            <person name="Zhang D."/>
            <person name="Wang J.Y."/>
            <person name="Li Y.F."/>
            <person name="Zhong Z.M."/>
            <person name="Liu X."/>
            <person name="Yu X."/>
            <person name="Liu D.K."/>
            <person name="Tu X.D."/>
            <person name="Liu B."/>
            <person name="Hao Y."/>
            <person name="Liao X.Y."/>
            <person name="Jiang Y.T."/>
            <person name="Sun W.H."/>
            <person name="Chen J."/>
            <person name="Chen Y.Q."/>
            <person name="Ai Y."/>
            <person name="Zhai J.W."/>
            <person name="Wu S.S."/>
            <person name="Zhou Z."/>
            <person name="Hsiao Y.Y."/>
            <person name="Wu W.L."/>
            <person name="Chen Y.Y."/>
            <person name="Lin Y.F."/>
            <person name="Hsu J.L."/>
            <person name="Li C.Y."/>
            <person name="Wang Z.W."/>
            <person name="Zhao X."/>
            <person name="Zhong W.Y."/>
            <person name="Ma X.K."/>
            <person name="Ma L."/>
            <person name="Huang J."/>
            <person name="Chen G.Z."/>
            <person name="Huang M.Z."/>
            <person name="Huang L."/>
            <person name="Peng D.H."/>
            <person name="Luo Y.B."/>
            <person name="Zou S.Q."/>
            <person name="Chen S.P."/>
            <person name="Lan S."/>
            <person name="Tsai W.C."/>
            <person name="Van de Peer Y."/>
            <person name="Liu Z.J."/>
        </authorList>
    </citation>
    <scope>NUCLEOTIDE SEQUENCE [LARGE SCALE GENOMIC DNA]</scope>
    <source>
        <strain evidence="7">Lor287</strain>
    </source>
</reference>
<keyword evidence="1" id="KW-0645">Protease</keyword>
<evidence type="ECO:0000256" key="2">
    <source>
        <dbReference type="ARBA" id="ARBA00022723"/>
    </source>
</evidence>
<feature type="domain" description="Integrase catalytic" evidence="6">
    <location>
        <begin position="644"/>
        <end position="810"/>
    </location>
</feature>
<dbReference type="Gene3D" id="4.10.60.10">
    <property type="entry name" value="Zinc finger, CCHC-type"/>
    <property type="match status" value="1"/>
</dbReference>
<keyword evidence="4" id="KW-0378">Hydrolase</keyword>
<feature type="region of interest" description="Disordered" evidence="5">
    <location>
        <begin position="348"/>
        <end position="399"/>
    </location>
</feature>
<proteinExistence type="predicted"/>
<dbReference type="PANTHER" id="PTHR42648:SF18">
    <property type="entry name" value="RETROTRANSPOSON, UNCLASSIFIED-LIKE PROTEIN"/>
    <property type="match status" value="1"/>
</dbReference>
<keyword evidence="2" id="KW-0479">Metal-binding</keyword>
<dbReference type="SUPFAM" id="SSF57756">
    <property type="entry name" value="Retrovirus zinc finger-like domains"/>
    <property type="match status" value="1"/>
</dbReference>
<protein>
    <recommendedName>
        <fullName evidence="6">Integrase catalytic domain-containing protein</fullName>
    </recommendedName>
</protein>
<accession>A0AAP0FSS8</accession>
<dbReference type="InterPro" id="IPR036875">
    <property type="entry name" value="Znf_CCHC_sf"/>
</dbReference>
<dbReference type="GO" id="GO:0015074">
    <property type="term" value="P:DNA integration"/>
    <property type="evidence" value="ECO:0007669"/>
    <property type="project" value="InterPro"/>
</dbReference>
<evidence type="ECO:0000256" key="3">
    <source>
        <dbReference type="ARBA" id="ARBA00022750"/>
    </source>
</evidence>
<dbReference type="InterPro" id="IPR036397">
    <property type="entry name" value="RNaseH_sf"/>
</dbReference>
<dbReference type="InterPro" id="IPR001584">
    <property type="entry name" value="Integrase_cat-core"/>
</dbReference>
<feature type="compositionally biased region" description="Low complexity" evidence="5">
    <location>
        <begin position="922"/>
        <end position="934"/>
    </location>
</feature>
<dbReference type="Pfam" id="PF14223">
    <property type="entry name" value="Retrotran_gag_2"/>
    <property type="match status" value="1"/>
</dbReference>
<dbReference type="Pfam" id="PF25597">
    <property type="entry name" value="SH3_retrovirus"/>
    <property type="match status" value="1"/>
</dbReference>
<gene>
    <name evidence="7" type="ORF">KSP39_PZI024059</name>
</gene>
<dbReference type="Gene3D" id="3.30.420.10">
    <property type="entry name" value="Ribonuclease H-like superfamily/Ribonuclease H"/>
    <property type="match status" value="1"/>
</dbReference>